<dbReference type="NCBIfam" id="TIGR01733">
    <property type="entry name" value="AA-adenyl-dom"/>
    <property type="match status" value="1"/>
</dbReference>
<dbReference type="Gene3D" id="2.30.38.10">
    <property type="entry name" value="Luciferase, Domain 3"/>
    <property type="match status" value="1"/>
</dbReference>
<comment type="caution">
    <text evidence="2">The sequence shown here is derived from an EMBL/GenBank/DDBJ whole genome shotgun (WGS) entry which is preliminary data.</text>
</comment>
<dbReference type="InterPro" id="IPR020845">
    <property type="entry name" value="AMP-binding_CS"/>
</dbReference>
<dbReference type="Pfam" id="PF00975">
    <property type="entry name" value="Thioesterase"/>
    <property type="match status" value="2"/>
</dbReference>
<dbReference type="PANTHER" id="PTHR45527">
    <property type="entry name" value="NONRIBOSOMAL PEPTIDE SYNTHETASE"/>
    <property type="match status" value="1"/>
</dbReference>
<dbReference type="SUPFAM" id="SSF52777">
    <property type="entry name" value="CoA-dependent acyltransferases"/>
    <property type="match status" value="2"/>
</dbReference>
<feature type="domain" description="Carrier" evidence="1">
    <location>
        <begin position="1018"/>
        <end position="1092"/>
    </location>
</feature>
<dbReference type="Gene3D" id="3.30.300.30">
    <property type="match status" value="1"/>
</dbReference>
<protein>
    <submittedName>
        <fullName evidence="2">Amino acid adenylation domain-containing protein</fullName>
    </submittedName>
</protein>
<dbReference type="Gene3D" id="3.30.559.30">
    <property type="entry name" value="Nonribosomal peptide synthetase, condensation domain"/>
    <property type="match status" value="1"/>
</dbReference>
<dbReference type="PROSITE" id="PS50075">
    <property type="entry name" value="CARRIER"/>
    <property type="match status" value="1"/>
</dbReference>
<evidence type="ECO:0000313" key="3">
    <source>
        <dbReference type="Proteomes" id="UP001220225"/>
    </source>
</evidence>
<dbReference type="InterPro" id="IPR009081">
    <property type="entry name" value="PP-bd_ACP"/>
</dbReference>
<gene>
    <name evidence="2" type="ORF">PSI14_18755</name>
</gene>
<organism evidence="2 3">
    <name type="scientific">Xenorhabdus anantnagensis</name>
    <dbReference type="NCBI Taxonomy" id="3025875"/>
    <lineage>
        <taxon>Bacteria</taxon>
        <taxon>Pseudomonadati</taxon>
        <taxon>Pseudomonadota</taxon>
        <taxon>Gammaproteobacteria</taxon>
        <taxon>Enterobacterales</taxon>
        <taxon>Morganellaceae</taxon>
        <taxon>Xenorhabdus</taxon>
    </lineage>
</organism>
<dbReference type="InterPro" id="IPR023213">
    <property type="entry name" value="CAT-like_dom_sf"/>
</dbReference>
<dbReference type="SUPFAM" id="SSF47336">
    <property type="entry name" value="ACP-like"/>
    <property type="match status" value="1"/>
</dbReference>
<sequence length="1667" mass="187838">MSNLDIIDKLSIEELEQLRARAKSKGLKQNINKKDRLTKVDRTGELPVSFAQKSQWFVDQAPDIGSGSNIILASRINGDLNSKVWQRSLDQILARHESLRTVFIQRKGQLQAQALDVGTSMPMQFFDLSERTDAQQALSEIIADNELQAFHLDQGPLIRCHLIRMDKYQHVFLLTVHHIICDGWSLSIFTQELNALYQGYLANSGETPPDLAVQYADFAQWQNEMLQGDLVVKQQKFWADYLDDIPVLLSLPWDRPRPKLQDFHAGYVSFTLDSELAAGLRAYCQQQGCTLFMLFIAAWGALLSRLSGQSSVVIGTPTAGRVRPELEPLIGLFMNMLAIRIDAPTGITAQSLLKEARDNILHAYDHQDLPFEKVVEAIGVERSLGHLPLYQTIFSLRTNSDGDSKLALPGLTIENLSVSKSYLKADIELHCTDSSSGITGVISYALSLFDEATIERYQSYFIELLRGIISRPEQLLSEITLISEKERNWLLYEINETSQPFDRNCFLSQRFEEIAATYPDALALVYGNLRFSYRELNGAANQLAHALIRQGVGPEARVALCIEHNAAVVVGLLGILKAGGVYVPMDVSYPSERLKSILENVEPYLVLADAAGKQALNVELLAENKVWTLDLTNWAFGSENRDNPQLDTLHPENLAYIIYTSGSTGKPKGVMIEHRSLTNFFMQHELRYGANVEHRILQFASFSFDASIVELTLGLTQGAALYLLTPEQRVFSDIFVDFLLENKITHLFLVPSVVLAIIKNSRFIQVIKGVTISLVGEEAPAYLIRQLAEHNRVINEYGPTECTVLASSWLYHSEAIEGLVSLGNPLVNSQLYVLDQHRQPVPRGVIGEIYIGGEVVARGYFKREDLNQIAFLPDPFIKSQADKQIYRTGDLGYHLNNGEIVYCGRNDNQVKIRGFRIELGEIESQLRQYPQVSRCVIIAAVPKGKEKHLLAYFTTSEQEERISSQLLRDYLSERLPAYMIPTAFVQLDVLPTNSNGKLDRKALPLPSQGDYTREIYEAPKGFAEITLMKLWQKLLGIEKISRYDNFYALGGNSLLVIQLSYEARQAGIDLSVLKIIRSPILHKMAQDDLASAFSVDEALPARKTGYKPPIFFFPAGTGNIEYFYELAATIDPDYPIYGLPWLPEHAEQEPTLEAMSHRFLKMVKQIQPEGPYHFIGYCSGSVVIHALAKQLIGQNEKVGYIGLIDALWVKAHDYGLNEKRYLFSQIESQAERIELDIERYDELRSLEEKLSVEELMRLGKQWKLIPEEVDLERHRKILHQQVNYACMVDDYYAEPLDIDVYQFNASEDITERLVKIDCKSKSIFSDKSWKKRIGKYLGWEQAFSRGRIHIHKVPGDHQSIVTNQENRQVLGDMISQTLGDSGLQGKSKTEFDSLIPFVTYSDSVVPLICLPGAGNSITSLRHFISALEPGRSVYGLQPRGIELSMPPHSSFQTAAADNLKAIARITESGPIHLVGHSHGGLVALEMAHQLNLQGRKVASITLIDSQTPRLLDDAWKLTNQQAMDDFVEAIFNTLNIRPKNIFWQIQHGDVLTVLASLHQLLEAHGQVPKNSTVDLLTGTFHTYLAARRWTYTSPPAYPQNLHIVLASETSPRVLKTDKKPVDLGLAWQKEIEGIQLDRINGNHYSMLSEINGPELARWWQKNVAKKE</sequence>
<dbReference type="CDD" id="cd05930">
    <property type="entry name" value="A_NRPS"/>
    <property type="match status" value="1"/>
</dbReference>
<dbReference type="EMBL" id="JAQRFN010000043">
    <property type="protein sequence ID" value="MDC9598820.1"/>
    <property type="molecule type" value="Genomic_DNA"/>
</dbReference>
<dbReference type="InterPro" id="IPR029058">
    <property type="entry name" value="AB_hydrolase_fold"/>
</dbReference>
<reference evidence="2 3" key="1">
    <citation type="submission" date="2023-02" db="EMBL/GenBank/DDBJ databases">
        <title>Entomopathogenic bacteria.</title>
        <authorList>
            <person name="Machado R.A."/>
        </authorList>
    </citation>
    <scope>NUCLEOTIDE SEQUENCE [LARGE SCALE GENOMIC DNA]</scope>
    <source>
        <strain evidence="2 3">XENO-2</strain>
    </source>
</reference>
<proteinExistence type="predicted"/>
<keyword evidence="3" id="KW-1185">Reference proteome</keyword>
<accession>A0ABT5M0L0</accession>
<dbReference type="InterPro" id="IPR025110">
    <property type="entry name" value="AMP-bd_C"/>
</dbReference>
<dbReference type="RefSeq" id="WP_273577515.1">
    <property type="nucleotide sequence ID" value="NZ_JAQRFN010000043.1"/>
</dbReference>
<dbReference type="PANTHER" id="PTHR45527:SF1">
    <property type="entry name" value="FATTY ACID SYNTHASE"/>
    <property type="match status" value="1"/>
</dbReference>
<dbReference type="InterPro" id="IPR001031">
    <property type="entry name" value="Thioesterase"/>
</dbReference>
<dbReference type="InterPro" id="IPR000873">
    <property type="entry name" value="AMP-dep_synth/lig_dom"/>
</dbReference>
<dbReference type="PROSITE" id="PS00455">
    <property type="entry name" value="AMP_BINDING"/>
    <property type="match status" value="1"/>
</dbReference>
<evidence type="ECO:0000313" key="2">
    <source>
        <dbReference type="EMBL" id="MDC9598820.1"/>
    </source>
</evidence>
<dbReference type="InterPro" id="IPR036736">
    <property type="entry name" value="ACP-like_sf"/>
</dbReference>
<dbReference type="Gene3D" id="3.30.559.10">
    <property type="entry name" value="Chloramphenicol acetyltransferase-like domain"/>
    <property type="match status" value="1"/>
</dbReference>
<evidence type="ECO:0000259" key="1">
    <source>
        <dbReference type="PROSITE" id="PS50075"/>
    </source>
</evidence>
<dbReference type="Pfam" id="PF00668">
    <property type="entry name" value="Condensation"/>
    <property type="match status" value="1"/>
</dbReference>
<dbReference type="Proteomes" id="UP001220225">
    <property type="component" value="Unassembled WGS sequence"/>
</dbReference>
<dbReference type="Pfam" id="PF00501">
    <property type="entry name" value="AMP-binding"/>
    <property type="match status" value="1"/>
</dbReference>
<dbReference type="PRINTS" id="PR00154">
    <property type="entry name" value="AMPBINDING"/>
</dbReference>
<dbReference type="SUPFAM" id="SSF53474">
    <property type="entry name" value="alpha/beta-Hydrolases"/>
    <property type="match status" value="2"/>
</dbReference>
<dbReference type="Pfam" id="PF13193">
    <property type="entry name" value="AMP-binding_C"/>
    <property type="match status" value="1"/>
</dbReference>
<dbReference type="InterPro" id="IPR001242">
    <property type="entry name" value="Condensation_dom"/>
</dbReference>
<dbReference type="Pfam" id="PF00550">
    <property type="entry name" value="PP-binding"/>
    <property type="match status" value="1"/>
</dbReference>
<dbReference type="Gene3D" id="3.40.50.1820">
    <property type="entry name" value="alpha/beta hydrolase"/>
    <property type="match status" value="2"/>
</dbReference>
<name>A0ABT5M0L0_9GAMM</name>
<dbReference type="Gene3D" id="3.40.50.980">
    <property type="match status" value="2"/>
</dbReference>
<dbReference type="InterPro" id="IPR020459">
    <property type="entry name" value="AMP-binding"/>
</dbReference>
<dbReference type="Gene3D" id="1.10.1200.10">
    <property type="entry name" value="ACP-like"/>
    <property type="match status" value="1"/>
</dbReference>
<dbReference type="InterPro" id="IPR010071">
    <property type="entry name" value="AA_adenyl_dom"/>
</dbReference>
<dbReference type="CDD" id="cd19531">
    <property type="entry name" value="LCL_NRPS-like"/>
    <property type="match status" value="1"/>
</dbReference>
<dbReference type="InterPro" id="IPR045851">
    <property type="entry name" value="AMP-bd_C_sf"/>
</dbReference>
<dbReference type="SUPFAM" id="SSF56801">
    <property type="entry name" value="Acetyl-CoA synthetase-like"/>
    <property type="match status" value="1"/>
</dbReference>